<sequence length="172" mass="20023">MRDLSLYLESQHKSITMVSQGLKWPEDRDIPSSPGWYYISTDTPIHVLQRQKPVQKQYTRKRTQQRAGVRNYDIGARAKRYTEDLSEYYSKIAVYSGMASNLSSRAREHLCADPGTASLAIANFPELLKYEWYFHFVTLKDFMDNCQNSSLLLRLGEQQWRAKYGWPLLSSA</sequence>
<name>A0A2X2DZB8_PSELU</name>
<accession>A0A2X2DZB8</accession>
<dbReference type="EMBL" id="JADTXM010000015">
    <property type="protein sequence ID" value="MBH3440954.1"/>
    <property type="molecule type" value="Genomic_DNA"/>
</dbReference>
<dbReference type="RefSeq" id="WP_112297437.1">
    <property type="nucleotide sequence ID" value="NZ_JAAMQY010000010.1"/>
</dbReference>
<organism evidence="2 3">
    <name type="scientific">Pseudomonas luteola</name>
    <dbReference type="NCBI Taxonomy" id="47886"/>
    <lineage>
        <taxon>Bacteria</taxon>
        <taxon>Pseudomonadati</taxon>
        <taxon>Pseudomonadota</taxon>
        <taxon>Gammaproteobacteria</taxon>
        <taxon>Pseudomonadales</taxon>
        <taxon>Pseudomonadaceae</taxon>
        <taxon>Pseudomonas</taxon>
    </lineage>
</organism>
<reference evidence="1 4" key="2">
    <citation type="submission" date="2020-11" db="EMBL/GenBank/DDBJ databases">
        <title>Enhanced detection system for hospital associated transmission using whole genome sequencing surveillance.</title>
        <authorList>
            <person name="Harrison L.H."/>
            <person name="Van Tyne D."/>
            <person name="Marsh J.W."/>
            <person name="Griffith M.P."/>
            <person name="Snyder D.J."/>
            <person name="Cooper V.S."/>
            <person name="Mustapha M."/>
        </authorList>
    </citation>
    <scope>NUCLEOTIDE SEQUENCE [LARGE SCALE GENOMIC DNA]</scope>
    <source>
        <strain evidence="1 4">PSB00013</strain>
    </source>
</reference>
<dbReference type="Proteomes" id="UP000250443">
    <property type="component" value="Unassembled WGS sequence"/>
</dbReference>
<gene>
    <name evidence="1" type="ORF">I5Q09_19915</name>
    <name evidence="2" type="ORF">NCTC11842_00085</name>
</gene>
<dbReference type="Proteomes" id="UP000638986">
    <property type="component" value="Unassembled WGS sequence"/>
</dbReference>
<dbReference type="AlphaFoldDB" id="A0A2X2DZB8"/>
<proteinExistence type="predicted"/>
<dbReference type="EMBL" id="UAUF01000002">
    <property type="protein sequence ID" value="SPY99940.1"/>
    <property type="molecule type" value="Genomic_DNA"/>
</dbReference>
<protein>
    <submittedName>
        <fullName evidence="2">Uncharacterized protein</fullName>
    </submittedName>
</protein>
<evidence type="ECO:0000313" key="4">
    <source>
        <dbReference type="Proteomes" id="UP000638986"/>
    </source>
</evidence>
<evidence type="ECO:0000313" key="1">
    <source>
        <dbReference type="EMBL" id="MBH3440954.1"/>
    </source>
</evidence>
<evidence type="ECO:0000313" key="2">
    <source>
        <dbReference type="EMBL" id="SPY99940.1"/>
    </source>
</evidence>
<evidence type="ECO:0000313" key="3">
    <source>
        <dbReference type="Proteomes" id="UP000250443"/>
    </source>
</evidence>
<reference evidence="2 3" key="1">
    <citation type="submission" date="2018-06" db="EMBL/GenBank/DDBJ databases">
        <authorList>
            <consortium name="Pathogen Informatics"/>
            <person name="Doyle S."/>
        </authorList>
    </citation>
    <scope>NUCLEOTIDE SEQUENCE [LARGE SCALE GENOMIC DNA]</scope>
    <source>
        <strain evidence="2 3">NCTC11842</strain>
    </source>
</reference>